<dbReference type="SMART" id="SM00507">
    <property type="entry name" value="HNHc"/>
    <property type="match status" value="1"/>
</dbReference>
<name>A0A6C0UIS9_9EURY</name>
<dbReference type="GO" id="GO:0004519">
    <property type="term" value="F:endonuclease activity"/>
    <property type="evidence" value="ECO:0007669"/>
    <property type="project" value="UniProtKB-KW"/>
</dbReference>
<dbReference type="RefSeq" id="WP_163487182.1">
    <property type="nucleotide sequence ID" value="NZ_CP048739.1"/>
</dbReference>
<dbReference type="EMBL" id="CP048739">
    <property type="protein sequence ID" value="QIB75402.1"/>
    <property type="molecule type" value="Genomic_DNA"/>
</dbReference>
<organism evidence="2 3">
    <name type="scientific">Halogeometricum borinquense</name>
    <dbReference type="NCBI Taxonomy" id="60847"/>
    <lineage>
        <taxon>Archaea</taxon>
        <taxon>Methanobacteriati</taxon>
        <taxon>Methanobacteriota</taxon>
        <taxon>Stenosarchaea group</taxon>
        <taxon>Halobacteria</taxon>
        <taxon>Halobacteriales</taxon>
        <taxon>Haloferacaceae</taxon>
        <taxon>Halogeometricum</taxon>
    </lineage>
</organism>
<sequence>MSCDHENTTFTETPEYVHYGRRDCEDCGEFLGWVEKPGKDDRDTTSQYTIEQIIKKKGFDEARCFFCRRPRAYLGKNETLTRDHIHELQDGGEDRIDNLQILCTACHKLKNHNRLYYHKHLKGFFNGGTQ</sequence>
<keyword evidence="2" id="KW-0378">Hydrolase</keyword>
<gene>
    <name evidence="2" type="ORF">G3I44_14525</name>
</gene>
<keyword evidence="2" id="KW-0540">Nuclease</keyword>
<evidence type="ECO:0000313" key="3">
    <source>
        <dbReference type="Proteomes" id="UP000465846"/>
    </source>
</evidence>
<dbReference type="Pfam" id="PF01844">
    <property type="entry name" value="HNH"/>
    <property type="match status" value="1"/>
</dbReference>
<keyword evidence="2" id="KW-0255">Endonuclease</keyword>
<dbReference type="CDD" id="cd00085">
    <property type="entry name" value="HNHc"/>
    <property type="match status" value="1"/>
</dbReference>
<evidence type="ECO:0000259" key="1">
    <source>
        <dbReference type="SMART" id="SM00507"/>
    </source>
</evidence>
<dbReference type="GO" id="GO:0008270">
    <property type="term" value="F:zinc ion binding"/>
    <property type="evidence" value="ECO:0007669"/>
    <property type="project" value="InterPro"/>
</dbReference>
<reference evidence="2 3" key="1">
    <citation type="submission" date="2020-02" db="EMBL/GenBank/DDBJ databases">
        <title>Whole genome sequence of Halogeometricum borinquense strain wsp4.</title>
        <authorList>
            <person name="Verma D.K."/>
            <person name="Gopal K."/>
            <person name="Prasad E.S."/>
        </authorList>
    </citation>
    <scope>NUCLEOTIDE SEQUENCE [LARGE SCALE GENOMIC DNA]</scope>
    <source>
        <strain evidence="3">wsp4</strain>
    </source>
</reference>
<dbReference type="Proteomes" id="UP000465846">
    <property type="component" value="Chromosome"/>
</dbReference>
<protein>
    <submittedName>
        <fullName evidence="2">HNH endonuclease</fullName>
    </submittedName>
</protein>
<dbReference type="Gene3D" id="1.10.30.50">
    <property type="match status" value="1"/>
</dbReference>
<dbReference type="InterPro" id="IPR002711">
    <property type="entry name" value="HNH"/>
</dbReference>
<dbReference type="GeneID" id="44080640"/>
<accession>A0A6C0UIS9</accession>
<dbReference type="InterPro" id="IPR003615">
    <property type="entry name" value="HNH_nuc"/>
</dbReference>
<feature type="domain" description="HNH nuclease" evidence="1">
    <location>
        <begin position="49"/>
        <end position="108"/>
    </location>
</feature>
<proteinExistence type="predicted"/>
<dbReference type="AlphaFoldDB" id="A0A6C0UIS9"/>
<dbReference type="GO" id="GO:0003676">
    <property type="term" value="F:nucleic acid binding"/>
    <property type="evidence" value="ECO:0007669"/>
    <property type="project" value="InterPro"/>
</dbReference>
<evidence type="ECO:0000313" key="2">
    <source>
        <dbReference type="EMBL" id="QIB75402.1"/>
    </source>
</evidence>